<keyword evidence="4" id="KW-1185">Reference proteome</keyword>
<dbReference type="RefSeq" id="WP_009951323.1">
    <property type="nucleotide sequence ID" value="NZ_BAAAGS010000118.1"/>
</dbReference>
<dbReference type="Proteomes" id="UP001500729">
    <property type="component" value="Unassembled WGS sequence"/>
</dbReference>
<organism evidence="3 4">
    <name type="scientific">Saccharopolyspora erythraea</name>
    <name type="common">Streptomyces erythraeus</name>
    <dbReference type="NCBI Taxonomy" id="1836"/>
    <lineage>
        <taxon>Bacteria</taxon>
        <taxon>Bacillati</taxon>
        <taxon>Actinomycetota</taxon>
        <taxon>Actinomycetes</taxon>
        <taxon>Pseudonocardiales</taxon>
        <taxon>Pseudonocardiaceae</taxon>
        <taxon>Saccharopolyspora</taxon>
    </lineage>
</organism>
<proteinExistence type="predicted"/>
<feature type="domain" description="Helix-turn-helix" evidence="2">
    <location>
        <begin position="17"/>
        <end position="62"/>
    </location>
</feature>
<keyword evidence="1" id="KW-1133">Transmembrane helix</keyword>
<protein>
    <recommendedName>
        <fullName evidence="2">Helix-turn-helix domain-containing protein</fullName>
    </recommendedName>
</protein>
<keyword evidence="1" id="KW-0472">Membrane</keyword>
<accession>A0ABN1EF01</accession>
<evidence type="ECO:0000256" key="1">
    <source>
        <dbReference type="SAM" id="Phobius"/>
    </source>
</evidence>
<dbReference type="Pfam" id="PF12728">
    <property type="entry name" value="HTH_17"/>
    <property type="match status" value="1"/>
</dbReference>
<dbReference type="InterPro" id="IPR041657">
    <property type="entry name" value="HTH_17"/>
</dbReference>
<evidence type="ECO:0000313" key="4">
    <source>
        <dbReference type="Proteomes" id="UP001500729"/>
    </source>
</evidence>
<gene>
    <name evidence="3" type="ORF">GCM10009533_71260</name>
</gene>
<comment type="caution">
    <text evidence="3">The sequence shown here is derived from an EMBL/GenBank/DDBJ whole genome shotgun (WGS) entry which is preliminary data.</text>
</comment>
<sequence length="74" mass="7964">MTRLIRNPDEVEVAAVTVAVAAAMMSLSSWQVRKLIADGKLRARNTGKAYIIPVAAINDFLAGSDAPMRHPDSN</sequence>
<evidence type="ECO:0000313" key="3">
    <source>
        <dbReference type="EMBL" id="GAA0565276.1"/>
    </source>
</evidence>
<keyword evidence="1" id="KW-0812">Transmembrane</keyword>
<name>A0ABN1EF01_SACER</name>
<feature type="transmembrane region" description="Helical" evidence="1">
    <location>
        <begin position="13"/>
        <end position="32"/>
    </location>
</feature>
<reference evidence="3 4" key="1">
    <citation type="journal article" date="2019" name="Int. J. Syst. Evol. Microbiol.">
        <title>The Global Catalogue of Microorganisms (GCM) 10K type strain sequencing project: providing services to taxonomists for standard genome sequencing and annotation.</title>
        <authorList>
            <consortium name="The Broad Institute Genomics Platform"/>
            <consortium name="The Broad Institute Genome Sequencing Center for Infectious Disease"/>
            <person name="Wu L."/>
            <person name="Ma J."/>
        </authorList>
    </citation>
    <scope>NUCLEOTIDE SEQUENCE [LARGE SCALE GENOMIC DNA]</scope>
    <source>
        <strain evidence="3 4">JCM 10303</strain>
    </source>
</reference>
<dbReference type="EMBL" id="BAAAGS010000118">
    <property type="protein sequence ID" value="GAA0565276.1"/>
    <property type="molecule type" value="Genomic_DNA"/>
</dbReference>
<evidence type="ECO:0000259" key="2">
    <source>
        <dbReference type="Pfam" id="PF12728"/>
    </source>
</evidence>